<protein>
    <recommendedName>
        <fullName evidence="6">Ubiquitin-like protease family profile domain-containing protein</fullName>
    </recommendedName>
</protein>
<feature type="domain" description="Ubiquitin-like protease family profile" evidence="6">
    <location>
        <begin position="211"/>
        <end position="352"/>
    </location>
</feature>
<name>A0A843TQW2_COLES</name>
<evidence type="ECO:0000256" key="4">
    <source>
        <dbReference type="ARBA" id="ARBA00022807"/>
    </source>
</evidence>
<keyword evidence="2" id="KW-0645">Protease</keyword>
<dbReference type="PROSITE" id="PS50600">
    <property type="entry name" value="ULP_PROTEASE"/>
    <property type="match status" value="1"/>
</dbReference>
<feature type="compositionally biased region" description="Polar residues" evidence="5">
    <location>
        <begin position="130"/>
        <end position="149"/>
    </location>
</feature>
<dbReference type="OrthoDB" id="690629at2759"/>
<keyword evidence="8" id="KW-1185">Reference proteome</keyword>
<sequence length="539" mass="60843">MKLAPVRARADCAPPCKSEKMQSKVVIKKMDWSWMDKPKHSKKYLDGVDLLIDFACGWLCAKQSSGEERHAAFLLLLPSQQRRSEGGAAAAPGTDSSGGARNRQRRRRREEAAAAALGTGSNGGEGRPTAASSNSNAGEQGRPATSTWATKGAGRESLMQRSQPQQVEGGRQRPLFTCRPEQRLLPVGQGRKRSVEYVEPIEGEDDKSQNVIKTSKSSGPIASADILKAKKKDFYLWSILSAEHLKNNDYWDYLRFPYYKSNTSQRKKMLTWVKDKEVFLKKYSFVPICMWGHWSLVILCHEEEDDLPFIILLDSLHSIDPTKFVRLIQRLIPQQTNGTKCGFFVLYYIYHFIQNDPASFSLDDYPSFLTCDWFTRAEFEKFVDDLILRIEVQEVVVEISKKKHRGPTNLSFVHGLDNGKRIVVQINELGQPVGEGGHSLQLVLETIARLGDKMSIDAPTWKAMSATHKDDVWEYVQRYSDINKKSKSHCAGTKSFVDINEEEIKLQNVKITQPSSSSSSSIATTYDIYSQVFEKDRPG</sequence>
<dbReference type="GO" id="GO:0006508">
    <property type="term" value="P:proteolysis"/>
    <property type="evidence" value="ECO:0007669"/>
    <property type="project" value="UniProtKB-KW"/>
</dbReference>
<feature type="region of interest" description="Disordered" evidence="5">
    <location>
        <begin position="84"/>
        <end position="172"/>
    </location>
</feature>
<evidence type="ECO:0000313" key="7">
    <source>
        <dbReference type="EMBL" id="MQL71840.1"/>
    </source>
</evidence>
<evidence type="ECO:0000256" key="5">
    <source>
        <dbReference type="SAM" id="MobiDB-lite"/>
    </source>
</evidence>
<dbReference type="PANTHER" id="PTHR46915:SF6">
    <property type="entry name" value="CYSTEINE PROTEINASES SUPERFAMILY PROTEIN"/>
    <property type="match status" value="1"/>
</dbReference>
<dbReference type="GO" id="GO:0016926">
    <property type="term" value="P:protein desumoylation"/>
    <property type="evidence" value="ECO:0007669"/>
    <property type="project" value="UniProtKB-ARBA"/>
</dbReference>
<dbReference type="GO" id="GO:0008234">
    <property type="term" value="F:cysteine-type peptidase activity"/>
    <property type="evidence" value="ECO:0007669"/>
    <property type="project" value="UniProtKB-KW"/>
</dbReference>
<accession>A0A843TQW2</accession>
<dbReference type="AlphaFoldDB" id="A0A843TQW2"/>
<reference evidence="7" key="1">
    <citation type="submission" date="2017-07" db="EMBL/GenBank/DDBJ databases">
        <title>Taro Niue Genome Assembly and Annotation.</title>
        <authorList>
            <person name="Atibalentja N."/>
            <person name="Keating K."/>
            <person name="Fields C.J."/>
        </authorList>
    </citation>
    <scope>NUCLEOTIDE SEQUENCE</scope>
    <source>
        <strain evidence="7">Niue_2</strain>
        <tissue evidence="7">Leaf</tissue>
    </source>
</reference>
<keyword evidence="4" id="KW-0788">Thiol protease</keyword>
<dbReference type="InterPro" id="IPR038765">
    <property type="entry name" value="Papain-like_cys_pep_sf"/>
</dbReference>
<evidence type="ECO:0000256" key="3">
    <source>
        <dbReference type="ARBA" id="ARBA00022801"/>
    </source>
</evidence>
<evidence type="ECO:0000313" key="8">
    <source>
        <dbReference type="Proteomes" id="UP000652761"/>
    </source>
</evidence>
<gene>
    <name evidence="7" type="ORF">Taro_004153</name>
</gene>
<evidence type="ECO:0000256" key="1">
    <source>
        <dbReference type="ARBA" id="ARBA00005234"/>
    </source>
</evidence>
<dbReference type="PANTHER" id="PTHR46915">
    <property type="entry name" value="UBIQUITIN-LIKE PROTEASE 4-RELATED"/>
    <property type="match status" value="1"/>
</dbReference>
<keyword evidence="3" id="KW-0378">Hydrolase</keyword>
<dbReference type="Gene3D" id="3.40.395.10">
    <property type="entry name" value="Adenoviral Proteinase, Chain A"/>
    <property type="match status" value="1"/>
</dbReference>
<evidence type="ECO:0000259" key="6">
    <source>
        <dbReference type="PROSITE" id="PS50600"/>
    </source>
</evidence>
<dbReference type="InterPro" id="IPR003653">
    <property type="entry name" value="Peptidase_C48_C"/>
</dbReference>
<evidence type="ECO:0000256" key="2">
    <source>
        <dbReference type="ARBA" id="ARBA00022670"/>
    </source>
</evidence>
<comment type="caution">
    <text evidence="7">The sequence shown here is derived from an EMBL/GenBank/DDBJ whole genome shotgun (WGS) entry which is preliminary data.</text>
</comment>
<dbReference type="Proteomes" id="UP000652761">
    <property type="component" value="Unassembled WGS sequence"/>
</dbReference>
<organism evidence="7 8">
    <name type="scientific">Colocasia esculenta</name>
    <name type="common">Wild taro</name>
    <name type="synonym">Arum esculentum</name>
    <dbReference type="NCBI Taxonomy" id="4460"/>
    <lineage>
        <taxon>Eukaryota</taxon>
        <taxon>Viridiplantae</taxon>
        <taxon>Streptophyta</taxon>
        <taxon>Embryophyta</taxon>
        <taxon>Tracheophyta</taxon>
        <taxon>Spermatophyta</taxon>
        <taxon>Magnoliopsida</taxon>
        <taxon>Liliopsida</taxon>
        <taxon>Araceae</taxon>
        <taxon>Aroideae</taxon>
        <taxon>Colocasieae</taxon>
        <taxon>Colocasia</taxon>
    </lineage>
</organism>
<proteinExistence type="inferred from homology"/>
<comment type="similarity">
    <text evidence="1">Belongs to the peptidase C48 family.</text>
</comment>
<dbReference type="SUPFAM" id="SSF54001">
    <property type="entry name" value="Cysteine proteinases"/>
    <property type="match status" value="1"/>
</dbReference>
<dbReference type="EMBL" id="NMUH01000111">
    <property type="protein sequence ID" value="MQL71840.1"/>
    <property type="molecule type" value="Genomic_DNA"/>
</dbReference>